<gene>
    <name evidence="1" type="ORF">EJ08DRAFT_326579</name>
</gene>
<sequence length="98" mass="10840">MLSSSCSQTSFRNNLIYVRRLFGFSGLFVATLSWKISPRSSSLLETLLSQEHFLPGAEIGAFRCWAIESRSESGSETNCSRAWVAGGTMILIMSKLRA</sequence>
<dbReference type="AlphaFoldDB" id="A0A9P4NMK5"/>
<accession>A0A9P4NMK5</accession>
<evidence type="ECO:0000313" key="1">
    <source>
        <dbReference type="EMBL" id="KAF2428332.1"/>
    </source>
</evidence>
<proteinExistence type="predicted"/>
<keyword evidence="2" id="KW-1185">Reference proteome</keyword>
<name>A0A9P4NMK5_9PEZI</name>
<reference evidence="1" key="1">
    <citation type="journal article" date="2020" name="Stud. Mycol.">
        <title>101 Dothideomycetes genomes: a test case for predicting lifestyles and emergence of pathogens.</title>
        <authorList>
            <person name="Haridas S."/>
            <person name="Albert R."/>
            <person name="Binder M."/>
            <person name="Bloem J."/>
            <person name="Labutti K."/>
            <person name="Salamov A."/>
            <person name="Andreopoulos B."/>
            <person name="Baker S."/>
            <person name="Barry K."/>
            <person name="Bills G."/>
            <person name="Bluhm B."/>
            <person name="Cannon C."/>
            <person name="Castanera R."/>
            <person name="Culley D."/>
            <person name="Daum C."/>
            <person name="Ezra D."/>
            <person name="Gonzalez J."/>
            <person name="Henrissat B."/>
            <person name="Kuo A."/>
            <person name="Liang C."/>
            <person name="Lipzen A."/>
            <person name="Lutzoni F."/>
            <person name="Magnuson J."/>
            <person name="Mondo S."/>
            <person name="Nolan M."/>
            <person name="Ohm R."/>
            <person name="Pangilinan J."/>
            <person name="Park H.-J."/>
            <person name="Ramirez L."/>
            <person name="Alfaro M."/>
            <person name="Sun H."/>
            <person name="Tritt A."/>
            <person name="Yoshinaga Y."/>
            <person name="Zwiers L.-H."/>
            <person name="Turgeon B."/>
            <person name="Goodwin S."/>
            <person name="Spatafora J."/>
            <person name="Crous P."/>
            <person name="Grigoriev I."/>
        </authorList>
    </citation>
    <scope>NUCLEOTIDE SEQUENCE</scope>
    <source>
        <strain evidence="1">CBS 130266</strain>
    </source>
</reference>
<organism evidence="1 2">
    <name type="scientific">Tothia fuscella</name>
    <dbReference type="NCBI Taxonomy" id="1048955"/>
    <lineage>
        <taxon>Eukaryota</taxon>
        <taxon>Fungi</taxon>
        <taxon>Dikarya</taxon>
        <taxon>Ascomycota</taxon>
        <taxon>Pezizomycotina</taxon>
        <taxon>Dothideomycetes</taxon>
        <taxon>Pleosporomycetidae</taxon>
        <taxon>Venturiales</taxon>
        <taxon>Cylindrosympodiaceae</taxon>
        <taxon>Tothia</taxon>
    </lineage>
</organism>
<comment type="caution">
    <text evidence="1">The sequence shown here is derived from an EMBL/GenBank/DDBJ whole genome shotgun (WGS) entry which is preliminary data.</text>
</comment>
<dbReference type="EMBL" id="MU007055">
    <property type="protein sequence ID" value="KAF2428332.1"/>
    <property type="molecule type" value="Genomic_DNA"/>
</dbReference>
<dbReference type="Proteomes" id="UP000800235">
    <property type="component" value="Unassembled WGS sequence"/>
</dbReference>
<evidence type="ECO:0000313" key="2">
    <source>
        <dbReference type="Proteomes" id="UP000800235"/>
    </source>
</evidence>
<protein>
    <submittedName>
        <fullName evidence="1">Uncharacterized protein</fullName>
    </submittedName>
</protein>